<feature type="domain" description="CRIB" evidence="3">
    <location>
        <begin position="72"/>
        <end position="85"/>
    </location>
</feature>
<dbReference type="InterPro" id="IPR044785">
    <property type="entry name" value="RopGAP1-5"/>
</dbReference>
<reference evidence="5 6" key="2">
    <citation type="journal article" date="2017" name="Nature">
        <title>The Apostasia genome and the evolution of orchids.</title>
        <authorList>
            <person name="Zhang G.Q."/>
            <person name="Liu K.W."/>
            <person name="Li Z."/>
            <person name="Lohaus R."/>
            <person name="Hsiao Y.Y."/>
            <person name="Niu S.C."/>
            <person name="Wang J.Y."/>
            <person name="Lin Y.C."/>
            <person name="Xu Q."/>
            <person name="Chen L.J."/>
            <person name="Yoshida K."/>
            <person name="Fujiwara S."/>
            <person name="Wang Z.W."/>
            <person name="Zhang Y.Q."/>
            <person name="Mitsuda N."/>
            <person name="Wang M."/>
            <person name="Liu G.H."/>
            <person name="Pecoraro L."/>
            <person name="Huang H.X."/>
            <person name="Xiao X.J."/>
            <person name="Lin M."/>
            <person name="Wu X.Y."/>
            <person name="Wu W.L."/>
            <person name="Chen Y.Y."/>
            <person name="Chang S.B."/>
            <person name="Sakamoto S."/>
            <person name="Ohme-Takagi M."/>
            <person name="Yagi M."/>
            <person name="Zeng S.J."/>
            <person name="Shen C.Y."/>
            <person name="Yeh C.M."/>
            <person name="Luo Y.B."/>
            <person name="Tsai W.C."/>
            <person name="Van de Peer Y."/>
            <person name="Liu Z.J."/>
        </authorList>
    </citation>
    <scope>NUCLEOTIDE SEQUENCE [LARGE SCALE GENOMIC DNA]</scope>
    <source>
        <tissue evidence="5">The whole plant</tissue>
    </source>
</reference>
<organism evidence="5 6">
    <name type="scientific">Dendrobium catenatum</name>
    <dbReference type="NCBI Taxonomy" id="906689"/>
    <lineage>
        <taxon>Eukaryota</taxon>
        <taxon>Viridiplantae</taxon>
        <taxon>Streptophyta</taxon>
        <taxon>Embryophyta</taxon>
        <taxon>Tracheophyta</taxon>
        <taxon>Spermatophyta</taxon>
        <taxon>Magnoliopsida</taxon>
        <taxon>Liliopsida</taxon>
        <taxon>Asparagales</taxon>
        <taxon>Orchidaceae</taxon>
        <taxon>Epidendroideae</taxon>
        <taxon>Malaxideae</taxon>
        <taxon>Dendrobiinae</taxon>
        <taxon>Dendrobium</taxon>
    </lineage>
</organism>
<dbReference type="PANTHER" id="PTHR23177">
    <property type="entry name" value="MKIAA1688 PROTEIN"/>
    <property type="match status" value="1"/>
</dbReference>
<feature type="domain" description="Rho-GAP" evidence="4">
    <location>
        <begin position="124"/>
        <end position="297"/>
    </location>
</feature>
<dbReference type="STRING" id="906689.A0A2I0WYK9"/>
<dbReference type="Proteomes" id="UP000233837">
    <property type="component" value="Unassembled WGS sequence"/>
</dbReference>
<evidence type="ECO:0000256" key="1">
    <source>
        <dbReference type="ARBA" id="ARBA00022468"/>
    </source>
</evidence>
<reference evidence="5 6" key="1">
    <citation type="journal article" date="2016" name="Sci. Rep.">
        <title>The Dendrobium catenatum Lindl. genome sequence provides insights into polysaccharide synthase, floral development and adaptive evolution.</title>
        <authorList>
            <person name="Zhang G.Q."/>
            <person name="Xu Q."/>
            <person name="Bian C."/>
            <person name="Tsai W.C."/>
            <person name="Yeh C.M."/>
            <person name="Liu K.W."/>
            <person name="Yoshida K."/>
            <person name="Zhang L.S."/>
            <person name="Chang S.B."/>
            <person name="Chen F."/>
            <person name="Shi Y."/>
            <person name="Su Y.Y."/>
            <person name="Zhang Y.Q."/>
            <person name="Chen L.J."/>
            <person name="Yin Y."/>
            <person name="Lin M."/>
            <person name="Huang H."/>
            <person name="Deng H."/>
            <person name="Wang Z.W."/>
            <person name="Zhu S.L."/>
            <person name="Zhao X."/>
            <person name="Deng C."/>
            <person name="Niu S.C."/>
            <person name="Huang J."/>
            <person name="Wang M."/>
            <person name="Liu G.H."/>
            <person name="Yang H.J."/>
            <person name="Xiao X.J."/>
            <person name="Hsiao Y.Y."/>
            <person name="Wu W.L."/>
            <person name="Chen Y.Y."/>
            <person name="Mitsuda N."/>
            <person name="Ohme-Takagi M."/>
            <person name="Luo Y.B."/>
            <person name="Van de Peer Y."/>
            <person name="Liu Z.J."/>
        </authorList>
    </citation>
    <scope>NUCLEOTIDE SEQUENCE [LARGE SCALE GENOMIC DNA]</scope>
    <source>
        <tissue evidence="5">The whole plant</tissue>
    </source>
</reference>
<dbReference type="EMBL" id="KZ502314">
    <property type="protein sequence ID" value="PKU80743.1"/>
    <property type="molecule type" value="Genomic_DNA"/>
</dbReference>
<dbReference type="GO" id="GO:0005096">
    <property type="term" value="F:GTPase activator activity"/>
    <property type="evidence" value="ECO:0007669"/>
    <property type="project" value="UniProtKB-KW"/>
</dbReference>
<evidence type="ECO:0000259" key="4">
    <source>
        <dbReference type="PROSITE" id="PS50238"/>
    </source>
</evidence>
<dbReference type="PROSITE" id="PS50108">
    <property type="entry name" value="CRIB"/>
    <property type="match status" value="1"/>
</dbReference>
<keyword evidence="6" id="KW-1185">Reference proteome</keyword>
<dbReference type="PANTHER" id="PTHR23177:SF64">
    <property type="entry name" value="RHO GTPASE-ACTIVATING PROTEIN 1"/>
    <property type="match status" value="1"/>
</dbReference>
<dbReference type="GO" id="GO:0007165">
    <property type="term" value="P:signal transduction"/>
    <property type="evidence" value="ECO:0007669"/>
    <property type="project" value="InterPro"/>
</dbReference>
<name>A0A2I0WYK9_9ASPA</name>
<gene>
    <name evidence="5" type="ORF">MA16_Dca023440</name>
</gene>
<dbReference type="Pfam" id="PF00620">
    <property type="entry name" value="RhoGAP"/>
    <property type="match status" value="1"/>
</dbReference>
<dbReference type="Gene3D" id="1.10.555.10">
    <property type="entry name" value="Rho GTPase activation protein"/>
    <property type="match status" value="1"/>
</dbReference>
<dbReference type="InterPro" id="IPR000095">
    <property type="entry name" value="CRIB_dom"/>
</dbReference>
<evidence type="ECO:0000313" key="6">
    <source>
        <dbReference type="Proteomes" id="UP000233837"/>
    </source>
</evidence>
<dbReference type="InterPro" id="IPR000198">
    <property type="entry name" value="RhoGAP_dom"/>
</dbReference>
<evidence type="ECO:0000313" key="5">
    <source>
        <dbReference type="EMBL" id="PKU80743.1"/>
    </source>
</evidence>
<dbReference type="InterPro" id="IPR008936">
    <property type="entry name" value="Rho_GTPase_activation_prot"/>
</dbReference>
<protein>
    <submittedName>
        <fullName evidence="5">Uncharacterized protein</fullName>
    </submittedName>
</protein>
<dbReference type="Gene3D" id="3.90.810.10">
    <property type="entry name" value="CRIB domain"/>
    <property type="match status" value="1"/>
</dbReference>
<dbReference type="PROSITE" id="PS50238">
    <property type="entry name" value="RHOGAP"/>
    <property type="match status" value="1"/>
</dbReference>
<dbReference type="OrthoDB" id="185175at2759"/>
<evidence type="ECO:0000259" key="3">
    <source>
        <dbReference type="PROSITE" id="PS50108"/>
    </source>
</evidence>
<dbReference type="SUPFAM" id="SSF48350">
    <property type="entry name" value="GTPase activation domain, GAP"/>
    <property type="match status" value="1"/>
</dbReference>
<keyword evidence="1" id="KW-0343">GTPase activation</keyword>
<dbReference type="AlphaFoldDB" id="A0A2I0WYK9"/>
<dbReference type="InterPro" id="IPR036936">
    <property type="entry name" value="CRIB_dom_sf"/>
</dbReference>
<feature type="region of interest" description="Disordered" evidence="2">
    <location>
        <begin position="335"/>
        <end position="358"/>
    </location>
</feature>
<evidence type="ECO:0000256" key="2">
    <source>
        <dbReference type="SAM" id="MobiDB-lite"/>
    </source>
</evidence>
<dbReference type="CDD" id="cd00132">
    <property type="entry name" value="CRIB"/>
    <property type="match status" value="1"/>
</dbReference>
<dbReference type="CDD" id="cd00159">
    <property type="entry name" value="RhoGAP"/>
    <property type="match status" value="1"/>
</dbReference>
<dbReference type="SMART" id="SM00285">
    <property type="entry name" value="PBD"/>
    <property type="match status" value="1"/>
</dbReference>
<accession>A0A2I0WYK9</accession>
<dbReference type="Pfam" id="PF00786">
    <property type="entry name" value="PBD"/>
    <property type="match status" value="1"/>
</dbReference>
<sequence>MAAVLPPLLRNPTNIGGSRGEPALLSSVSSHGVFEEEEGEELSFLAILLAVLRKYLVSCMSLKEGAVSSMEIGCPTDVRHVAHVTFDRFHGFLGLPIEFEPEVPQRAPSASVNVFGVSAESMQCSLDPRGNSVPTILLLMQRRLYQQGGLRVEGIFRITAENSQEEHVRDQLNNGIILDGIDVHCLAGLIKAWFRELPAGVLDYLEPEVLMHCQSEEECTRLMKLLPPTQAALLDWAINLMADVVQEKQRNKMNARNIAVVFAPNMTQMADPMTAIMHVVHVMNFLKMLIVRTVKEREEATSDYASVASLWPDDDDDKQPSVKLRLEDRRGIDSEETEKTVFLPHETSVEGPSEDSTVQSSQASWNKLVSQELHEVPLRSDGFATKVQKVVLAEEKCKRRASKLSNLNVKRGRRRSKGQSLDQAVVMVEKLKGTRIMNNINSRAEREAERVEVWR</sequence>
<proteinExistence type="predicted"/>
<dbReference type="SMART" id="SM00324">
    <property type="entry name" value="RhoGAP"/>
    <property type="match status" value="1"/>
</dbReference>